<dbReference type="PANTHER" id="PTHR48190">
    <property type="entry name" value="PROGRAMMED CELL DEATH PROTEIN 7"/>
    <property type="match status" value="1"/>
</dbReference>
<evidence type="ECO:0000313" key="4">
    <source>
        <dbReference type="WBParaSite" id="SMRG1_88580.1"/>
    </source>
</evidence>
<reference evidence="4" key="1">
    <citation type="submission" date="2023-11" db="UniProtKB">
        <authorList>
            <consortium name="WormBaseParasite"/>
        </authorList>
    </citation>
    <scope>IDENTIFICATION</scope>
</reference>
<dbReference type="AlphaFoldDB" id="A0AA85AJ41"/>
<dbReference type="WBParaSite" id="SMRG1_88580.1">
    <property type="protein sequence ID" value="SMRG1_88580.1"/>
    <property type="gene ID" value="SMRG1_88580"/>
</dbReference>
<dbReference type="PANTHER" id="PTHR48190:SF2">
    <property type="entry name" value="PROGRAMMED CELL DEATH PROTEIN 7"/>
    <property type="match status" value="1"/>
</dbReference>
<feature type="coiled-coil region" evidence="1">
    <location>
        <begin position="351"/>
        <end position="385"/>
    </location>
</feature>
<name>A0AA85AJ41_9TREM</name>
<sequence length="531" mass="61921">MADYNRPPPIRSMPPMLRSSPFLGGRSLSSLPEHKYSSWNTQALQVMPVYRPTVSTSTGEQIVAPVLNHQSSLPLQPILPSCWSNAGRFPPIHYPPPAPLGYLSIPQQNQIPNYEIMKSVVNFESILNSWLSYYEPIFTERRRQCKEQNNIQLPMYRNMLVKWSELIQKIQATCKQNETSSSFSLQNELNAVQQYCTNPHIVNLVKKKLRLIHKKRRYLKRIRDRRQNSQLQSSTCSVIVQSTTGSILERLKSDISLTIEQSGVHDEQQINVDNHTNNIIDNESKHKLFNLNQENNNHHLSQMKTILHKSIDECQTRLRLLDNLEKLRSARLTQAEQQGGLFPYQLNEKFNSDVNELKDQLSVQIQKLESLYSKVKDAIRNIVNRQSKSNYNTVSRTEGNYCIHVPNLPKSIKMELFGNYSTNNSSKIPQRWERFYHQADYNFCDFIRIRYAWDKYLKMDIPTNENVLNSLTSSQLPKSWILPQINNNHQNIDQNDNQNSSIQTNNEETNEIDNIKEKWNKYLRPIPSCYT</sequence>
<dbReference type="InterPro" id="IPR052831">
    <property type="entry name" value="Apoptosis_promoter"/>
</dbReference>
<keyword evidence="1" id="KW-0175">Coiled coil</keyword>
<evidence type="ECO:0000313" key="3">
    <source>
        <dbReference type="Proteomes" id="UP000050790"/>
    </source>
</evidence>
<proteinExistence type="predicted"/>
<dbReference type="InterPro" id="IPR031974">
    <property type="entry name" value="PDCD7"/>
</dbReference>
<evidence type="ECO:0008006" key="5">
    <source>
        <dbReference type="Google" id="ProtNLM"/>
    </source>
</evidence>
<dbReference type="Pfam" id="PF16021">
    <property type="entry name" value="PDCD7"/>
    <property type="match status" value="1"/>
</dbReference>
<dbReference type="GO" id="GO:0005689">
    <property type="term" value="C:U12-type spliceosomal complex"/>
    <property type="evidence" value="ECO:0007669"/>
    <property type="project" value="TreeGrafter"/>
</dbReference>
<protein>
    <recommendedName>
        <fullName evidence="5">Oligodendrocyte transcription factor 2</fullName>
    </recommendedName>
</protein>
<organism evidence="3 4">
    <name type="scientific">Schistosoma margrebowiei</name>
    <dbReference type="NCBI Taxonomy" id="48269"/>
    <lineage>
        <taxon>Eukaryota</taxon>
        <taxon>Metazoa</taxon>
        <taxon>Spiralia</taxon>
        <taxon>Lophotrochozoa</taxon>
        <taxon>Platyhelminthes</taxon>
        <taxon>Trematoda</taxon>
        <taxon>Digenea</taxon>
        <taxon>Strigeidida</taxon>
        <taxon>Schistosomatoidea</taxon>
        <taxon>Schistosomatidae</taxon>
        <taxon>Schistosoma</taxon>
    </lineage>
</organism>
<feature type="compositionally biased region" description="Low complexity" evidence="2">
    <location>
        <begin position="488"/>
        <end position="507"/>
    </location>
</feature>
<feature type="region of interest" description="Disordered" evidence="2">
    <location>
        <begin position="488"/>
        <end position="509"/>
    </location>
</feature>
<dbReference type="Proteomes" id="UP000050790">
    <property type="component" value="Unassembled WGS sequence"/>
</dbReference>
<evidence type="ECO:0000256" key="2">
    <source>
        <dbReference type="SAM" id="MobiDB-lite"/>
    </source>
</evidence>
<accession>A0AA85AJ41</accession>
<evidence type="ECO:0000256" key="1">
    <source>
        <dbReference type="SAM" id="Coils"/>
    </source>
</evidence>